<dbReference type="RefSeq" id="XP_018022907.1">
    <property type="nucleotide sequence ID" value="XM_018167418.2"/>
</dbReference>
<accession>A0A8B7PB06</accession>
<evidence type="ECO:0000256" key="4">
    <source>
        <dbReference type="ARBA" id="ARBA00022670"/>
    </source>
</evidence>
<keyword evidence="11" id="KW-0472">Membrane</keyword>
<dbReference type="Proteomes" id="UP000694843">
    <property type="component" value="Unplaced"/>
</dbReference>
<keyword evidence="15" id="KW-1185">Reference proteome</keyword>
<dbReference type="Pfam" id="PF01963">
    <property type="entry name" value="TraB_PrgY_gumN"/>
    <property type="match status" value="1"/>
</dbReference>
<dbReference type="GO" id="GO:0046872">
    <property type="term" value="F:metal ion binding"/>
    <property type="evidence" value="ECO:0007669"/>
    <property type="project" value="UniProtKB-UniRule"/>
</dbReference>
<evidence type="ECO:0000256" key="6">
    <source>
        <dbReference type="ARBA" id="ARBA00022723"/>
    </source>
</evidence>
<evidence type="ECO:0000313" key="16">
    <source>
        <dbReference type="RefSeq" id="XP_018022907.1"/>
    </source>
</evidence>
<gene>
    <name evidence="16" type="primary">LOC108678922</name>
</gene>
<protein>
    <recommendedName>
        <fullName evidence="13">Metalloprotease TIKI homolog</fullName>
        <ecNumber evidence="13">3.4.-.-</ecNumber>
    </recommendedName>
</protein>
<evidence type="ECO:0000256" key="1">
    <source>
        <dbReference type="ARBA" id="ARBA00001941"/>
    </source>
</evidence>
<dbReference type="CDD" id="cd14789">
    <property type="entry name" value="Tiki"/>
    <property type="match status" value="1"/>
</dbReference>
<evidence type="ECO:0000256" key="12">
    <source>
        <dbReference type="ARBA" id="ARBA00023180"/>
    </source>
</evidence>
<dbReference type="PROSITE" id="PS51257">
    <property type="entry name" value="PROKAR_LIPOPROTEIN"/>
    <property type="match status" value="1"/>
</dbReference>
<evidence type="ECO:0000256" key="8">
    <source>
        <dbReference type="ARBA" id="ARBA00022801"/>
    </source>
</evidence>
<keyword evidence="6 13" id="KW-0479">Metal-binding</keyword>
<dbReference type="GO" id="GO:0016055">
    <property type="term" value="P:Wnt signaling pathway"/>
    <property type="evidence" value="ECO:0007669"/>
    <property type="project" value="UniProtKB-KW"/>
</dbReference>
<dbReference type="InterPro" id="IPR002816">
    <property type="entry name" value="TraB/PrgY/GumN_fam"/>
</dbReference>
<comment type="subcellular location">
    <subcellularLocation>
        <location evidence="13">Cell membrane</location>
        <topology evidence="13">Single-pass type I membrane protein</topology>
    </subcellularLocation>
    <subcellularLocation>
        <location evidence="2">Membrane</location>
        <topology evidence="2">Single-pass type I membrane protein</topology>
    </subcellularLocation>
</comment>
<evidence type="ECO:0000256" key="7">
    <source>
        <dbReference type="ARBA" id="ARBA00022729"/>
    </source>
</evidence>
<comment type="function">
    <text evidence="13">Metalloprotease that acts as a negative regulator of the Wnt signaling pathway.</text>
</comment>
<evidence type="ECO:0000256" key="5">
    <source>
        <dbReference type="ARBA" id="ARBA00022692"/>
    </source>
</evidence>
<keyword evidence="9" id="KW-1133">Transmembrane helix</keyword>
<feature type="signal peptide" evidence="14">
    <location>
        <begin position="1"/>
        <end position="20"/>
    </location>
</feature>
<evidence type="ECO:0000256" key="10">
    <source>
        <dbReference type="ARBA" id="ARBA00023049"/>
    </source>
</evidence>
<keyword evidence="13" id="KW-0879">Wnt signaling pathway</keyword>
<comment type="cofactor">
    <cofactor evidence="13">
        <name>Mn(2+)</name>
        <dbReference type="ChEBI" id="CHEBI:29035"/>
    </cofactor>
    <cofactor evidence="13">
        <name>Co(2+)</name>
        <dbReference type="ChEBI" id="CHEBI:48828"/>
    </cofactor>
    <text evidence="13">Divalent metal cations. Mn(2+) or Co(2+).</text>
</comment>
<keyword evidence="5" id="KW-0812">Transmembrane</keyword>
<dbReference type="OMA" id="DRYFRHE"/>
<proteinExistence type="inferred from homology"/>
<name>A0A8B7PB06_HYAAZ</name>
<dbReference type="OrthoDB" id="10040378at2759"/>
<keyword evidence="4 13" id="KW-0645">Protease</keyword>
<dbReference type="GO" id="GO:0006508">
    <property type="term" value="P:proteolysis"/>
    <property type="evidence" value="ECO:0007669"/>
    <property type="project" value="UniProtKB-KW"/>
</dbReference>
<comment type="similarity">
    <text evidence="3 13">Belongs to the TIKI family.</text>
</comment>
<organism evidence="15 16">
    <name type="scientific">Hyalella azteca</name>
    <name type="common">Amphipod</name>
    <dbReference type="NCBI Taxonomy" id="294128"/>
    <lineage>
        <taxon>Eukaryota</taxon>
        <taxon>Metazoa</taxon>
        <taxon>Ecdysozoa</taxon>
        <taxon>Arthropoda</taxon>
        <taxon>Crustacea</taxon>
        <taxon>Multicrustacea</taxon>
        <taxon>Malacostraca</taxon>
        <taxon>Eumalacostraca</taxon>
        <taxon>Peracarida</taxon>
        <taxon>Amphipoda</taxon>
        <taxon>Senticaudata</taxon>
        <taxon>Talitrida</taxon>
        <taxon>Talitroidea</taxon>
        <taxon>Hyalellidae</taxon>
        <taxon>Hyalella</taxon>
    </lineage>
</organism>
<evidence type="ECO:0000256" key="9">
    <source>
        <dbReference type="ARBA" id="ARBA00022989"/>
    </source>
</evidence>
<keyword evidence="13" id="KW-1003">Cell membrane</keyword>
<comment type="cofactor">
    <cofactor evidence="1">
        <name>Co(2+)</name>
        <dbReference type="ChEBI" id="CHEBI:48828"/>
    </cofactor>
</comment>
<evidence type="ECO:0000313" key="15">
    <source>
        <dbReference type="Proteomes" id="UP000694843"/>
    </source>
</evidence>
<keyword evidence="10 13" id="KW-0482">Metalloprotease</keyword>
<keyword evidence="7 13" id="KW-0732">Signal</keyword>
<dbReference type="PANTHER" id="PTHR31120:SF6">
    <property type="entry name" value="METALLOPROTEASE TIKI HOMOLOG"/>
    <property type="match status" value="1"/>
</dbReference>
<dbReference type="GO" id="GO:0004222">
    <property type="term" value="F:metalloendopeptidase activity"/>
    <property type="evidence" value="ECO:0007669"/>
    <property type="project" value="UniProtKB-UniRule"/>
</dbReference>
<evidence type="ECO:0000256" key="3">
    <source>
        <dbReference type="ARBA" id="ARBA00008261"/>
    </source>
</evidence>
<dbReference type="GO" id="GO:0030178">
    <property type="term" value="P:negative regulation of Wnt signaling pathway"/>
    <property type="evidence" value="ECO:0007669"/>
    <property type="project" value="UniProtKB-UniRule"/>
</dbReference>
<dbReference type="GO" id="GO:0005886">
    <property type="term" value="C:plasma membrane"/>
    <property type="evidence" value="ECO:0007669"/>
    <property type="project" value="UniProtKB-SubCell"/>
</dbReference>
<evidence type="ECO:0000256" key="14">
    <source>
        <dbReference type="SAM" id="SignalP"/>
    </source>
</evidence>
<keyword evidence="12" id="KW-0325">Glycoprotein</keyword>
<dbReference type="AlphaFoldDB" id="A0A8B7PB06"/>
<dbReference type="InterPro" id="IPR040230">
    <property type="entry name" value="TIKI1/2-like"/>
</dbReference>
<sequence length="496" mass="56196">MAGRTLLLLLVTAFVGCSLGRRHQRPQFCADLPGDEDGSFLWMVKQDPPSYFFGTIHVPYTRVWEHVPYNTKKAFEMSDNVMFELALTDPATITALTTCQLLPQGKSLADVLPGELYARLRSHLSYIRSQMPHWLTPPDNTSRWAYANYLFDAITGNWERKRPVWVMLMVNSLTESDIRSREVPVLDLYLAQEAEKMTKTTGAVEEVDEQCRPLNGLNFSQVVFALNHTLSLQEQHKSRRSDKVYTTDDLIRHYNCGDLDAVIFSQDTAQVPYLGNSSLPPMEAATAQLIDQYFREELIYRRNERMGSRVVQVMLEHPERSFFFAFGAGHFLGNRTVLDVVRAAGFQVMHVGPDYRLKKHKRPTQRGGAVLPDTKVLKNFSHAPNRLLLHQQMDPAFTRSLLESRERTRPPSTTPPPPKKAHFNHLWVRIDADQPASSSASSKDGDALAVEEGLRVWYGLSGGRPSVRCEPLLLLPLLLLLHHCLKGLLLSPSPLL</sequence>
<dbReference type="GeneID" id="108678922"/>
<dbReference type="PANTHER" id="PTHR31120">
    <property type="entry name" value="METALLOPROTEASE TIKI"/>
    <property type="match status" value="1"/>
</dbReference>
<evidence type="ECO:0000256" key="11">
    <source>
        <dbReference type="ARBA" id="ARBA00023136"/>
    </source>
</evidence>
<reference evidence="16" key="1">
    <citation type="submission" date="2025-08" db="UniProtKB">
        <authorList>
            <consortium name="RefSeq"/>
        </authorList>
    </citation>
    <scope>IDENTIFICATION</scope>
    <source>
        <tissue evidence="16">Whole organism</tissue>
    </source>
</reference>
<evidence type="ECO:0000256" key="2">
    <source>
        <dbReference type="ARBA" id="ARBA00004479"/>
    </source>
</evidence>
<dbReference type="KEGG" id="hazt:108678922"/>
<feature type="chain" id="PRO_5034412381" description="Metalloprotease TIKI homolog" evidence="14">
    <location>
        <begin position="21"/>
        <end position="496"/>
    </location>
</feature>
<keyword evidence="8 13" id="KW-0378">Hydrolase</keyword>
<evidence type="ECO:0000256" key="13">
    <source>
        <dbReference type="RuleBase" id="RU369069"/>
    </source>
</evidence>
<dbReference type="EC" id="3.4.-.-" evidence="13"/>